<dbReference type="Pfam" id="PF01208">
    <property type="entry name" value="URO-D"/>
    <property type="match status" value="1"/>
</dbReference>
<dbReference type="PANTHER" id="PTHR47099:SF1">
    <property type="entry name" value="METHYLCOBAMIDE:COM METHYLTRANSFERASE MTBA"/>
    <property type="match status" value="1"/>
</dbReference>
<dbReference type="InterPro" id="IPR000257">
    <property type="entry name" value="Uroporphyrinogen_deCOase"/>
</dbReference>
<comment type="caution">
    <text evidence="2">The sequence shown here is derived from an EMBL/GenBank/DDBJ whole genome shotgun (WGS) entry which is preliminary data.</text>
</comment>
<evidence type="ECO:0000313" key="3">
    <source>
        <dbReference type="Proteomes" id="UP000653358"/>
    </source>
</evidence>
<name>A0ABR6WI41_9FIRM</name>
<evidence type="ECO:0000313" key="2">
    <source>
        <dbReference type="EMBL" id="MBC3796154.1"/>
    </source>
</evidence>
<dbReference type="Gene3D" id="3.20.20.210">
    <property type="match status" value="1"/>
</dbReference>
<proteinExistence type="predicted"/>
<gene>
    <name evidence="2" type="ORF">GH807_03705</name>
</gene>
<dbReference type="SUPFAM" id="SSF51726">
    <property type="entry name" value="UROD/MetE-like"/>
    <property type="match status" value="1"/>
</dbReference>
<protein>
    <submittedName>
        <fullName evidence="2">Uroporphyrinogen decarboxylase</fullName>
    </submittedName>
</protein>
<dbReference type="RefSeq" id="WP_148602786.1">
    <property type="nucleotide sequence ID" value="NZ_RXYB01000004.1"/>
</dbReference>
<reference evidence="2 3" key="1">
    <citation type="journal article" date="2020" name="mSystems">
        <title>Defining Genomic and Predicted Metabolic Features of the Acetobacterium Genus.</title>
        <authorList>
            <person name="Ross D.E."/>
            <person name="Marshall C.W."/>
            <person name="Gulliver D."/>
            <person name="May H.D."/>
            <person name="Norman R.S."/>
        </authorList>
    </citation>
    <scope>NUCLEOTIDE SEQUENCE [LARGE SCALE GENOMIC DNA]</scope>
    <source>
        <strain evidence="2 3">DSM 9173</strain>
    </source>
</reference>
<dbReference type="InterPro" id="IPR052024">
    <property type="entry name" value="Methanogen_methyltrans"/>
</dbReference>
<keyword evidence="3" id="KW-1185">Reference proteome</keyword>
<dbReference type="PANTHER" id="PTHR47099">
    <property type="entry name" value="METHYLCOBAMIDE:COM METHYLTRANSFERASE MTBA"/>
    <property type="match status" value="1"/>
</dbReference>
<evidence type="ECO:0000259" key="1">
    <source>
        <dbReference type="Pfam" id="PF01208"/>
    </source>
</evidence>
<sequence length="357" mass="39400">MHKDDLMTPIERAQALVKGESVDRMPISMLYGAPAHSLLGWTRRQEQENARSIADVQEKIYEVFGYDGVTAKYGLHGMGIAFGAKMSNPEHQQPAILEHPIKNIMDLSMLDLDRVTVKTDPTAKKAFEAVKILRDELGDEVKCGMGFTGAFTCASALVGAEQLLKALHKKPEQVHKLLDFTTQALLQLAEPFLKEGFGVSIADPVASGTILTKKMFHEFVVPYSQRFVEGCEAVKPGPICCHICGDTTKVLEEMVECGYKILSLDNLVDLSVAKEKVGDKVHLLGNIDPISIMHQGTPEQVKAKVEECCEKAWDSPKGYTICTGCDTAYGTPLENSLAFMEEARKCSKYPMKPENFK</sequence>
<organism evidence="2 3">
    <name type="scientific">Acetobacterium tundrae</name>
    <dbReference type="NCBI Taxonomy" id="132932"/>
    <lineage>
        <taxon>Bacteria</taxon>
        <taxon>Bacillati</taxon>
        <taxon>Bacillota</taxon>
        <taxon>Clostridia</taxon>
        <taxon>Eubacteriales</taxon>
        <taxon>Eubacteriaceae</taxon>
        <taxon>Acetobacterium</taxon>
    </lineage>
</organism>
<dbReference type="EMBL" id="WJBB01000003">
    <property type="protein sequence ID" value="MBC3796154.1"/>
    <property type="molecule type" value="Genomic_DNA"/>
</dbReference>
<feature type="domain" description="Uroporphyrinogen decarboxylase (URO-D)" evidence="1">
    <location>
        <begin position="8"/>
        <end position="345"/>
    </location>
</feature>
<dbReference type="InterPro" id="IPR038071">
    <property type="entry name" value="UROD/MetE-like_sf"/>
</dbReference>
<dbReference type="CDD" id="cd03465">
    <property type="entry name" value="URO-D_like"/>
    <property type="match status" value="1"/>
</dbReference>
<dbReference type="Proteomes" id="UP000653358">
    <property type="component" value="Unassembled WGS sequence"/>
</dbReference>
<accession>A0ABR6WI41</accession>